<gene>
    <name evidence="2" type="ORF">DC20_05820</name>
</gene>
<keyword evidence="1" id="KW-0472">Membrane</keyword>
<name>A0A0P0CN92_9BACT</name>
<dbReference type="EMBL" id="CP012643">
    <property type="protein sequence ID" value="ALI98575.1"/>
    <property type="molecule type" value="Genomic_DNA"/>
</dbReference>
<proteinExistence type="predicted"/>
<dbReference type="Proteomes" id="UP000061382">
    <property type="component" value="Chromosome"/>
</dbReference>
<dbReference type="PATRIC" id="fig|512763.3.peg.1287"/>
<evidence type="ECO:0000313" key="2">
    <source>
        <dbReference type="EMBL" id="ALI98575.1"/>
    </source>
</evidence>
<protein>
    <submittedName>
        <fullName evidence="2">Uncharacterized protein</fullName>
    </submittedName>
</protein>
<reference evidence="2 3" key="1">
    <citation type="submission" date="2015-08" db="EMBL/GenBank/DDBJ databases">
        <title>Complete genome sequence of Rufibacter tibetensis strain 1351t, a radiation-resistant bacterium from tibet plateau.</title>
        <authorList>
            <person name="Dai J."/>
        </authorList>
    </citation>
    <scope>NUCLEOTIDE SEQUENCE [LARGE SCALE GENOMIC DNA]</scope>
    <source>
        <strain evidence="2 3">1351</strain>
    </source>
</reference>
<evidence type="ECO:0000256" key="1">
    <source>
        <dbReference type="SAM" id="Phobius"/>
    </source>
</evidence>
<organism evidence="2 3">
    <name type="scientific">Rufibacter tibetensis</name>
    <dbReference type="NCBI Taxonomy" id="512763"/>
    <lineage>
        <taxon>Bacteria</taxon>
        <taxon>Pseudomonadati</taxon>
        <taxon>Bacteroidota</taxon>
        <taxon>Cytophagia</taxon>
        <taxon>Cytophagales</taxon>
        <taxon>Hymenobacteraceae</taxon>
        <taxon>Rufibacter</taxon>
    </lineage>
</organism>
<keyword evidence="3" id="KW-1185">Reference proteome</keyword>
<keyword evidence="1" id="KW-1133">Transmembrane helix</keyword>
<keyword evidence="1" id="KW-0812">Transmembrane</keyword>
<accession>A0A0P0CN92</accession>
<sequence length="86" mass="9716">MHLHPKLLVLQRNSLYLGLGLLLIQSTLLYLMLEHAFLQFLPLWVAREELGEYGAWSGGGYAYDHCQDNDKQHNKVSKCGRSTGSA</sequence>
<feature type="transmembrane region" description="Helical" evidence="1">
    <location>
        <begin position="15"/>
        <end position="33"/>
    </location>
</feature>
<dbReference type="KEGG" id="rti:DC20_05820"/>
<evidence type="ECO:0000313" key="3">
    <source>
        <dbReference type="Proteomes" id="UP000061382"/>
    </source>
</evidence>
<dbReference type="AlphaFoldDB" id="A0A0P0CN92"/>